<organism evidence="2 3">
    <name type="scientific">Marchantia polymorpha subsp. ruderalis</name>
    <dbReference type="NCBI Taxonomy" id="1480154"/>
    <lineage>
        <taxon>Eukaryota</taxon>
        <taxon>Viridiplantae</taxon>
        <taxon>Streptophyta</taxon>
        <taxon>Embryophyta</taxon>
        <taxon>Marchantiophyta</taxon>
        <taxon>Marchantiopsida</taxon>
        <taxon>Marchantiidae</taxon>
        <taxon>Marchantiales</taxon>
        <taxon>Marchantiaceae</taxon>
        <taxon>Marchantia</taxon>
    </lineage>
</organism>
<protein>
    <submittedName>
        <fullName evidence="2">Uncharacterized protein</fullName>
    </submittedName>
</protein>
<dbReference type="EMBL" id="LVLJ01000960">
    <property type="protein sequence ID" value="OAE31820.1"/>
    <property type="molecule type" value="Genomic_DNA"/>
</dbReference>
<reference evidence="2" key="1">
    <citation type="submission" date="2016-03" db="EMBL/GenBank/DDBJ databases">
        <title>Mechanisms controlling the formation of the plant cell surface in tip-growing cells are functionally conserved among land plants.</title>
        <authorList>
            <person name="Honkanen S."/>
            <person name="Jones V.A."/>
            <person name="Morieri G."/>
            <person name="Champion C."/>
            <person name="Hetherington A.J."/>
            <person name="Kelly S."/>
            <person name="Saint-Marcoux D."/>
            <person name="Proust H."/>
            <person name="Prescott H."/>
            <person name="Dolan L."/>
        </authorList>
    </citation>
    <scope>NUCLEOTIDE SEQUENCE [LARGE SCALE GENOMIC DNA]</scope>
    <source>
        <tissue evidence="2">Whole gametophyte</tissue>
    </source>
</reference>
<name>A0A176WF31_MARPO</name>
<accession>A0A176WF31</accession>
<feature type="compositionally biased region" description="Basic and acidic residues" evidence="1">
    <location>
        <begin position="92"/>
        <end position="108"/>
    </location>
</feature>
<comment type="caution">
    <text evidence="2">The sequence shown here is derived from an EMBL/GenBank/DDBJ whole genome shotgun (WGS) entry which is preliminary data.</text>
</comment>
<evidence type="ECO:0000313" key="3">
    <source>
        <dbReference type="Proteomes" id="UP000077202"/>
    </source>
</evidence>
<evidence type="ECO:0000256" key="1">
    <source>
        <dbReference type="SAM" id="MobiDB-lite"/>
    </source>
</evidence>
<keyword evidence="3" id="KW-1185">Reference proteome</keyword>
<sequence>MEARTYKGRVGSRGRASFHGARCWSNDALREPGQRYGSELGQELASGVRTSLQKAGEVRGARGRGRGVQVGWGLIPGFYLEVDRSPGSVPDSGREEEQQEDQVERIGGEPEAAAVEEQSRAEGGRQALAKLVDHRWIG</sequence>
<dbReference type="Proteomes" id="UP000077202">
    <property type="component" value="Unassembled WGS sequence"/>
</dbReference>
<evidence type="ECO:0000313" key="2">
    <source>
        <dbReference type="EMBL" id="OAE31820.1"/>
    </source>
</evidence>
<dbReference type="AlphaFoldDB" id="A0A176WF31"/>
<proteinExistence type="predicted"/>
<feature type="region of interest" description="Disordered" evidence="1">
    <location>
        <begin position="83"/>
        <end position="126"/>
    </location>
</feature>
<gene>
    <name evidence="2" type="ORF">AXG93_1838s1300</name>
</gene>